<gene>
    <name evidence="5" type="ORF">SAMN04487928_10692</name>
</gene>
<dbReference type="GO" id="GO:0004553">
    <property type="term" value="F:hydrolase activity, hydrolyzing O-glycosyl compounds"/>
    <property type="evidence" value="ECO:0007669"/>
    <property type="project" value="InterPro"/>
</dbReference>
<proteinExistence type="inferred from homology"/>
<dbReference type="PRINTS" id="PR00133">
    <property type="entry name" value="GLHYDRLASE3"/>
</dbReference>
<dbReference type="SUPFAM" id="SSF52279">
    <property type="entry name" value="Beta-D-glucan exohydrolase, C-terminal domain"/>
    <property type="match status" value="1"/>
</dbReference>
<keyword evidence="3" id="KW-1133">Transmembrane helix</keyword>
<feature type="transmembrane region" description="Helical" evidence="3">
    <location>
        <begin position="1029"/>
        <end position="1047"/>
    </location>
</feature>
<keyword evidence="3" id="KW-0472">Membrane</keyword>
<evidence type="ECO:0000256" key="3">
    <source>
        <dbReference type="SAM" id="Phobius"/>
    </source>
</evidence>
<keyword evidence="3" id="KW-0812">Transmembrane</keyword>
<dbReference type="Gene3D" id="2.60.40.10">
    <property type="entry name" value="Immunoglobulins"/>
    <property type="match status" value="1"/>
</dbReference>
<dbReference type="SUPFAM" id="SSF51445">
    <property type="entry name" value="(Trans)glycosidases"/>
    <property type="match status" value="1"/>
</dbReference>
<keyword evidence="2" id="KW-0378">Hydrolase</keyword>
<dbReference type="InterPro" id="IPR017853">
    <property type="entry name" value="GH"/>
</dbReference>
<dbReference type="Pfam" id="PF01915">
    <property type="entry name" value="Glyco_hydro_3_C"/>
    <property type="match status" value="1"/>
</dbReference>
<protein>
    <submittedName>
        <fullName evidence="5">Beta-glucosidase</fullName>
    </submittedName>
</protein>
<dbReference type="InterPro" id="IPR036962">
    <property type="entry name" value="Glyco_hydro_3_N_sf"/>
</dbReference>
<dbReference type="Gene3D" id="3.40.50.1700">
    <property type="entry name" value="Glycoside hydrolase family 3 C-terminal domain"/>
    <property type="match status" value="1"/>
</dbReference>
<dbReference type="Pfam" id="PF14310">
    <property type="entry name" value="Fn3-like"/>
    <property type="match status" value="1"/>
</dbReference>
<name>A0A1I5SIQ4_9FIRM</name>
<comment type="similarity">
    <text evidence="1">Belongs to the glycosyl hydrolase 3 family.</text>
</comment>
<evidence type="ECO:0000259" key="4">
    <source>
        <dbReference type="SMART" id="SM01217"/>
    </source>
</evidence>
<organism evidence="5 6">
    <name type="scientific">Butyrivibrio proteoclasticus</name>
    <dbReference type="NCBI Taxonomy" id="43305"/>
    <lineage>
        <taxon>Bacteria</taxon>
        <taxon>Bacillati</taxon>
        <taxon>Bacillota</taxon>
        <taxon>Clostridia</taxon>
        <taxon>Lachnospirales</taxon>
        <taxon>Lachnospiraceae</taxon>
        <taxon>Butyrivibrio</taxon>
    </lineage>
</organism>
<dbReference type="InterPro" id="IPR013783">
    <property type="entry name" value="Ig-like_fold"/>
</dbReference>
<evidence type="ECO:0000256" key="1">
    <source>
        <dbReference type="ARBA" id="ARBA00005336"/>
    </source>
</evidence>
<dbReference type="PANTHER" id="PTHR42715">
    <property type="entry name" value="BETA-GLUCOSIDASE"/>
    <property type="match status" value="1"/>
</dbReference>
<dbReference type="GO" id="GO:0005975">
    <property type="term" value="P:carbohydrate metabolic process"/>
    <property type="evidence" value="ECO:0007669"/>
    <property type="project" value="InterPro"/>
</dbReference>
<dbReference type="InterPro" id="IPR050288">
    <property type="entry name" value="Cellulose_deg_GH3"/>
</dbReference>
<feature type="transmembrane region" description="Helical" evidence="3">
    <location>
        <begin position="7"/>
        <end position="30"/>
    </location>
</feature>
<dbReference type="InterPro" id="IPR002772">
    <property type="entry name" value="Glyco_hydro_3_C"/>
</dbReference>
<evidence type="ECO:0000313" key="6">
    <source>
        <dbReference type="Proteomes" id="UP000182624"/>
    </source>
</evidence>
<dbReference type="Proteomes" id="UP000182624">
    <property type="component" value="Unassembled WGS sequence"/>
</dbReference>
<keyword evidence="6" id="KW-1185">Reference proteome</keyword>
<dbReference type="RefSeq" id="WP_022772420.1">
    <property type="nucleotide sequence ID" value="NZ_FOXO01000006.1"/>
</dbReference>
<feature type="transmembrane region" description="Helical" evidence="3">
    <location>
        <begin position="988"/>
        <end position="1008"/>
    </location>
</feature>
<dbReference type="EMBL" id="FOXO01000006">
    <property type="protein sequence ID" value="SFP70605.1"/>
    <property type="molecule type" value="Genomic_DNA"/>
</dbReference>
<evidence type="ECO:0000313" key="5">
    <source>
        <dbReference type="EMBL" id="SFP70605.1"/>
    </source>
</evidence>
<sequence>MKKKKLIWKILTVITGILMLVFIIGTPIAIHYGTVINWALGVVPYKTIKSDVEENVVYFPSEFVKKDADGSTQLTASGSEVYDDAALVKAGQELCKEVTAEGIALVMNDGLLPIQKGTKVGLFSQSTVNLLTSGTGSGSTASTGEYTFYTSMEHAGLVPNSALWKFYSEGAGKDFKRSGPSITSPADYLINEVNWSILESDSTFDSMIANDVAIFNVSRVAGEGYDIPSGLDNALTQSDLGAITATESGMDGNGLKLNDDEKSVLEGLKNLKAEGKLKGIIVTINAANMPQVDFLTQDYGVDAVLVISTTGECGIDSLGAILTGDINPSGHLVDTICYDNTKNPAMMNFGEHQYANYRKDYLEKVKSSSIPEAFMNQMNYQVYQEGIYIGYRYYETRYEDYVMQTGNPGQYAYNDIVAFPFGYGLSYTDFEYSDYEVTEDENNVTVNVNVTNVGSVAGKEVVEVYFQSPYTDYDKENGVEKASVELCGYDKTESLEPGQSEKVTITISKEELAAYDSNNAKTYILDAGEYYFTLANGTHEAVNNILAAKGFSPETTDQRMDAEGNADLVKTITVADLDKEKFAHSAVTGADITNQFDDVDINKYDESQKITYLTRNDWVATYPHESVVLNMTDKMFEEVQSDYFPEIEEVNSDEYKMPVFGANYGLKLITLKGEAYDNPMWDKLLDQMTYEEMKALLIRGGHTTAAVNSISKPATSDQNGPTGFGTTFVGGGKGTSYPSASMRAQTYNDELVKRVGELIGEDGLHSHISGIYGFGINTHRTPYSGRNYEYYSEDPFIAGSIGTNECIGIQSKGIIVYEKHCFLNDQETHREGVGTWSNEQAIREIYLNAFSKVLRADMGNAKAIMTGFNRLGTTWNGMHSYINNVVRGEFGFDGFTITDADSDNEGIICVSYMYAPRAVSTGTDMYDGLYDNHGRTSQLDEYKDNAYVMSNLREACHRICYAVVNSSAMNGISSNDIVVAVLPWWQKALYALIAVFVVLFALCIFMLVRKPKEVEESAEKLKKNSNAKRVAIIVAVIAVVAVAAFAVSKLESGGNVKDFEVQENGDFSFTSSDNSYVIKVYNDSDVSNGTVADGAVVLGSQSANGGVGNINCVPFGENYAVVLYELDANYNEKQVAVLNGYKKCGVLTAPKATYQPGIPYIHTVDRIEIDLKDALASEALTSYQVETYLDEALTQKVESGCGVVEPTVEEGRIINNYLEFTPEIGNTYYFRIKALANEDIGAEESDWGEVTSFTAME</sequence>
<dbReference type="InterPro" id="IPR036881">
    <property type="entry name" value="Glyco_hydro_3_C_sf"/>
</dbReference>
<dbReference type="Pfam" id="PF00933">
    <property type="entry name" value="Glyco_hydro_3"/>
    <property type="match status" value="1"/>
</dbReference>
<dbReference type="InterPro" id="IPR001764">
    <property type="entry name" value="Glyco_hydro_3_N"/>
</dbReference>
<dbReference type="AlphaFoldDB" id="A0A1I5SIQ4"/>
<dbReference type="PANTHER" id="PTHR42715:SF10">
    <property type="entry name" value="BETA-GLUCOSIDASE"/>
    <property type="match status" value="1"/>
</dbReference>
<dbReference type="Gene3D" id="3.20.20.300">
    <property type="entry name" value="Glycoside hydrolase, family 3, N-terminal domain"/>
    <property type="match status" value="1"/>
</dbReference>
<feature type="domain" description="Fibronectin type III-like" evidence="4">
    <location>
        <begin position="460"/>
        <end position="538"/>
    </location>
</feature>
<accession>A0A1I5SIQ4</accession>
<dbReference type="SMART" id="SM01217">
    <property type="entry name" value="Fn3_like"/>
    <property type="match status" value="1"/>
</dbReference>
<dbReference type="InterPro" id="IPR026891">
    <property type="entry name" value="Fn3-like"/>
</dbReference>
<reference evidence="6" key="1">
    <citation type="submission" date="2016-10" db="EMBL/GenBank/DDBJ databases">
        <authorList>
            <person name="Varghese N."/>
            <person name="Submissions S."/>
        </authorList>
    </citation>
    <scope>NUCLEOTIDE SEQUENCE [LARGE SCALE GENOMIC DNA]</scope>
    <source>
        <strain evidence="6">P18</strain>
    </source>
</reference>
<evidence type="ECO:0000256" key="2">
    <source>
        <dbReference type="ARBA" id="ARBA00022801"/>
    </source>
</evidence>
<dbReference type="OrthoDB" id="98455at2"/>